<dbReference type="Proteomes" id="UP000789704">
    <property type="component" value="Unassembled WGS sequence"/>
</dbReference>
<dbReference type="InterPro" id="IPR013024">
    <property type="entry name" value="GGCT-like"/>
</dbReference>
<keyword evidence="2 3" id="KW-0456">Lyase</keyword>
<evidence type="ECO:0000256" key="2">
    <source>
        <dbReference type="ARBA" id="ARBA00023239"/>
    </source>
</evidence>
<comment type="caution">
    <text evidence="3">The sequence shown here is derived from an EMBL/GenBank/DDBJ whole genome shotgun (WGS) entry which is preliminary data.</text>
</comment>
<dbReference type="GO" id="GO:0006751">
    <property type="term" value="P:glutathione catabolic process"/>
    <property type="evidence" value="ECO:0007669"/>
    <property type="project" value="InterPro"/>
</dbReference>
<dbReference type="EMBL" id="CAJQZC010000003">
    <property type="protein sequence ID" value="CAG4895663.1"/>
    <property type="molecule type" value="Genomic_DNA"/>
</dbReference>
<evidence type="ECO:0000256" key="1">
    <source>
        <dbReference type="ARBA" id="ARBA00012344"/>
    </source>
</evidence>
<organism evidence="3 4">
    <name type="scientific">Paraburkholderia saeva</name>
    <dbReference type="NCBI Taxonomy" id="2777537"/>
    <lineage>
        <taxon>Bacteria</taxon>
        <taxon>Pseudomonadati</taxon>
        <taxon>Pseudomonadota</taxon>
        <taxon>Betaproteobacteria</taxon>
        <taxon>Burkholderiales</taxon>
        <taxon>Burkholderiaceae</taxon>
        <taxon>Paraburkholderia</taxon>
    </lineage>
</organism>
<evidence type="ECO:0000313" key="3">
    <source>
        <dbReference type="EMBL" id="CAG4895663.1"/>
    </source>
</evidence>
<proteinExistence type="predicted"/>
<evidence type="ECO:0000313" key="4">
    <source>
        <dbReference type="Proteomes" id="UP000789704"/>
    </source>
</evidence>
<dbReference type="CDD" id="cd06661">
    <property type="entry name" value="GGCT_like"/>
    <property type="match status" value="1"/>
</dbReference>
<dbReference type="InterPro" id="IPR036568">
    <property type="entry name" value="GGCT-like_sf"/>
</dbReference>
<dbReference type="InterPro" id="IPR006840">
    <property type="entry name" value="ChaC"/>
</dbReference>
<dbReference type="GO" id="GO:0005737">
    <property type="term" value="C:cytoplasm"/>
    <property type="evidence" value="ECO:0007669"/>
    <property type="project" value="TreeGrafter"/>
</dbReference>
<dbReference type="Gene3D" id="3.10.490.10">
    <property type="entry name" value="Gamma-glutamyl cyclotransferase-like"/>
    <property type="match status" value="1"/>
</dbReference>
<dbReference type="AlphaFoldDB" id="A0A9N8X0V7"/>
<dbReference type="EC" id="4.3.2.7" evidence="1"/>
<sequence length="236" mass="25943">MLNRDSINSGAYLDSFDSLPREILWTQARIDASLAQTMARRPEGSDVWVFAYGSLMWNPISRYDARRVSTLHGWHRSFCLRITAARGSPENPGRMLSLEAGGNTQGVAIRLCQATLEEELRILWTREMVTGAYLPTWAPITLDDGTRTSAIAFVADPTQSQYEADVGTATIAPLMAVATGSFGTNAEYVFKLQWALAECGMNDPYVDEIASEITRLCGVKHEDARESRGASGETAI</sequence>
<protein>
    <recommendedName>
        <fullName evidence="1">glutathione-specific gamma-glutamylcyclotransferase</fullName>
        <ecNumber evidence="1">4.3.2.7</ecNumber>
    </recommendedName>
</protein>
<dbReference type="Pfam" id="PF04752">
    <property type="entry name" value="ChaC"/>
    <property type="match status" value="1"/>
</dbReference>
<accession>A0A9N8X0V7</accession>
<reference evidence="3" key="1">
    <citation type="submission" date="2021-04" db="EMBL/GenBank/DDBJ databases">
        <authorList>
            <person name="Vanwijnsberghe S."/>
        </authorList>
    </citation>
    <scope>NUCLEOTIDE SEQUENCE</scope>
    <source>
        <strain evidence="3">LMG 31841</strain>
    </source>
</reference>
<dbReference type="PANTHER" id="PTHR12192">
    <property type="entry name" value="CATION TRANSPORT PROTEIN CHAC-RELATED"/>
    <property type="match status" value="1"/>
</dbReference>
<dbReference type="PANTHER" id="PTHR12192:SF2">
    <property type="entry name" value="GLUTATHIONE-SPECIFIC GAMMA-GLUTAMYLCYCLOTRANSFERASE 2"/>
    <property type="match status" value="1"/>
</dbReference>
<dbReference type="SUPFAM" id="SSF110857">
    <property type="entry name" value="Gamma-glutamyl cyclotransferase-like"/>
    <property type="match status" value="1"/>
</dbReference>
<keyword evidence="4" id="KW-1185">Reference proteome</keyword>
<dbReference type="GO" id="GO:0061928">
    <property type="term" value="F:glutathione specific gamma-glutamylcyclotransferase activity"/>
    <property type="evidence" value="ECO:0007669"/>
    <property type="project" value="UniProtKB-EC"/>
</dbReference>
<dbReference type="RefSeq" id="WP_228876331.1">
    <property type="nucleotide sequence ID" value="NZ_CAJQYX010000001.1"/>
</dbReference>
<gene>
    <name evidence="3" type="primary">chaC_2</name>
    <name evidence="3" type="ORF">LMG31841_02199</name>
</gene>
<name>A0A9N8X0V7_9BURK</name>